<name>A0AAW1Y9B3_RUBAR</name>
<feature type="signal peptide" evidence="1">
    <location>
        <begin position="1"/>
        <end position="34"/>
    </location>
</feature>
<evidence type="ECO:0000313" key="3">
    <source>
        <dbReference type="Proteomes" id="UP001457282"/>
    </source>
</evidence>
<gene>
    <name evidence="2" type="ORF">M0R45_010940</name>
</gene>
<reference evidence="2 3" key="1">
    <citation type="journal article" date="2023" name="G3 (Bethesda)">
        <title>A chromosome-length genome assembly and annotation of blackberry (Rubus argutus, cv. 'Hillquist').</title>
        <authorList>
            <person name="Bruna T."/>
            <person name="Aryal R."/>
            <person name="Dudchenko O."/>
            <person name="Sargent D.J."/>
            <person name="Mead D."/>
            <person name="Buti M."/>
            <person name="Cavallini A."/>
            <person name="Hytonen T."/>
            <person name="Andres J."/>
            <person name="Pham M."/>
            <person name="Weisz D."/>
            <person name="Mascagni F."/>
            <person name="Usai G."/>
            <person name="Natali L."/>
            <person name="Bassil N."/>
            <person name="Fernandez G.E."/>
            <person name="Lomsadze A."/>
            <person name="Armour M."/>
            <person name="Olukolu B."/>
            <person name="Poorten T."/>
            <person name="Britton C."/>
            <person name="Davik J."/>
            <person name="Ashrafi H."/>
            <person name="Aiden E.L."/>
            <person name="Borodovsky M."/>
            <person name="Worthington M."/>
        </authorList>
    </citation>
    <scope>NUCLEOTIDE SEQUENCE [LARGE SCALE GENOMIC DNA]</scope>
    <source>
        <strain evidence="2">PI 553951</strain>
    </source>
</reference>
<sequence length="112" mass="12924">MESVERWRVNRSSLCALTAKFLLLICLNISSSTATKCAMPANRHLGKEEFRVEERRWRSEIALEFKTQVRFHLLRIEGVHLPIDSHRQCSPLQIALDVRSNLACGQIHQIVD</sequence>
<proteinExistence type="predicted"/>
<keyword evidence="3" id="KW-1185">Reference proteome</keyword>
<evidence type="ECO:0000313" key="2">
    <source>
        <dbReference type="EMBL" id="KAK9945423.1"/>
    </source>
</evidence>
<comment type="caution">
    <text evidence="2">The sequence shown here is derived from an EMBL/GenBank/DDBJ whole genome shotgun (WGS) entry which is preliminary data.</text>
</comment>
<evidence type="ECO:0000256" key="1">
    <source>
        <dbReference type="SAM" id="SignalP"/>
    </source>
</evidence>
<dbReference type="AlphaFoldDB" id="A0AAW1Y9B3"/>
<feature type="chain" id="PRO_5043486533" description="Secreted protein" evidence="1">
    <location>
        <begin position="35"/>
        <end position="112"/>
    </location>
</feature>
<dbReference type="EMBL" id="JBEDUW010000002">
    <property type="protein sequence ID" value="KAK9945423.1"/>
    <property type="molecule type" value="Genomic_DNA"/>
</dbReference>
<evidence type="ECO:0008006" key="4">
    <source>
        <dbReference type="Google" id="ProtNLM"/>
    </source>
</evidence>
<organism evidence="2 3">
    <name type="scientific">Rubus argutus</name>
    <name type="common">Southern blackberry</name>
    <dbReference type="NCBI Taxonomy" id="59490"/>
    <lineage>
        <taxon>Eukaryota</taxon>
        <taxon>Viridiplantae</taxon>
        <taxon>Streptophyta</taxon>
        <taxon>Embryophyta</taxon>
        <taxon>Tracheophyta</taxon>
        <taxon>Spermatophyta</taxon>
        <taxon>Magnoliopsida</taxon>
        <taxon>eudicotyledons</taxon>
        <taxon>Gunneridae</taxon>
        <taxon>Pentapetalae</taxon>
        <taxon>rosids</taxon>
        <taxon>fabids</taxon>
        <taxon>Rosales</taxon>
        <taxon>Rosaceae</taxon>
        <taxon>Rosoideae</taxon>
        <taxon>Rosoideae incertae sedis</taxon>
        <taxon>Rubus</taxon>
    </lineage>
</organism>
<dbReference type="Proteomes" id="UP001457282">
    <property type="component" value="Unassembled WGS sequence"/>
</dbReference>
<keyword evidence="1" id="KW-0732">Signal</keyword>
<accession>A0AAW1Y9B3</accession>
<protein>
    <recommendedName>
        <fullName evidence="4">Secreted protein</fullName>
    </recommendedName>
</protein>